<keyword evidence="13" id="KW-1185">Reference proteome</keyword>
<dbReference type="GO" id="GO:0000976">
    <property type="term" value="F:transcription cis-regulatory region binding"/>
    <property type="evidence" value="ECO:0007669"/>
    <property type="project" value="TreeGrafter"/>
</dbReference>
<dbReference type="NCBIfam" id="TIGR01566">
    <property type="entry name" value="ZF_HD_prot_N"/>
    <property type="match status" value="1"/>
</dbReference>
<evidence type="ECO:0000313" key="13">
    <source>
        <dbReference type="Proteomes" id="UP000594263"/>
    </source>
</evidence>
<dbReference type="Gramene" id="Kaladp0043s0139.1.v1.1">
    <property type="protein sequence ID" value="Kaladp0043s0139.1.v1.1.CDS.1"/>
    <property type="gene ID" value="Kaladp0043s0139.v1.1"/>
</dbReference>
<keyword evidence="6" id="KW-0238">DNA-binding</keyword>
<dbReference type="GO" id="GO:0003700">
    <property type="term" value="F:DNA-binding transcription factor activity"/>
    <property type="evidence" value="ECO:0007669"/>
    <property type="project" value="TreeGrafter"/>
</dbReference>
<keyword evidence="7" id="KW-0371">Homeobox</keyword>
<keyword evidence="2" id="KW-0479">Metal-binding</keyword>
<evidence type="ECO:0000256" key="10">
    <source>
        <dbReference type="SAM" id="MobiDB-lite"/>
    </source>
</evidence>
<dbReference type="GO" id="GO:0005634">
    <property type="term" value="C:nucleus"/>
    <property type="evidence" value="ECO:0007669"/>
    <property type="project" value="UniProtKB-SubCell"/>
</dbReference>
<evidence type="ECO:0000256" key="4">
    <source>
        <dbReference type="ARBA" id="ARBA00022833"/>
    </source>
</evidence>
<keyword evidence="8" id="KW-0804">Transcription</keyword>
<proteinExistence type="predicted"/>
<feature type="compositionally biased region" description="Pro residues" evidence="10">
    <location>
        <begin position="140"/>
        <end position="149"/>
    </location>
</feature>
<organism evidence="12 13">
    <name type="scientific">Kalanchoe fedtschenkoi</name>
    <name type="common">Lavender scallops</name>
    <name type="synonym">South American air plant</name>
    <dbReference type="NCBI Taxonomy" id="63787"/>
    <lineage>
        <taxon>Eukaryota</taxon>
        <taxon>Viridiplantae</taxon>
        <taxon>Streptophyta</taxon>
        <taxon>Embryophyta</taxon>
        <taxon>Tracheophyta</taxon>
        <taxon>Spermatophyta</taxon>
        <taxon>Magnoliopsida</taxon>
        <taxon>eudicotyledons</taxon>
        <taxon>Gunneridae</taxon>
        <taxon>Pentapetalae</taxon>
        <taxon>Saxifragales</taxon>
        <taxon>Crassulaceae</taxon>
        <taxon>Kalanchoe</taxon>
    </lineage>
</organism>
<keyword evidence="9" id="KW-0539">Nucleus</keyword>
<evidence type="ECO:0000313" key="12">
    <source>
        <dbReference type="EnsemblPlants" id="Kaladp0043s0139.1.v1.1.CDS.1"/>
    </source>
</evidence>
<evidence type="ECO:0000259" key="11">
    <source>
        <dbReference type="PROSITE" id="PS51523"/>
    </source>
</evidence>
<evidence type="ECO:0000256" key="5">
    <source>
        <dbReference type="ARBA" id="ARBA00023015"/>
    </source>
</evidence>
<feature type="compositionally biased region" description="Low complexity" evidence="10">
    <location>
        <begin position="123"/>
        <end position="139"/>
    </location>
</feature>
<dbReference type="InterPro" id="IPR006455">
    <property type="entry name" value="Homeodomain_ZF_HD"/>
</dbReference>
<feature type="region of interest" description="Disordered" evidence="10">
    <location>
        <begin position="96"/>
        <end position="151"/>
    </location>
</feature>
<evidence type="ECO:0000256" key="6">
    <source>
        <dbReference type="ARBA" id="ARBA00023125"/>
    </source>
</evidence>
<dbReference type="GO" id="GO:0050793">
    <property type="term" value="P:regulation of developmental process"/>
    <property type="evidence" value="ECO:0007669"/>
    <property type="project" value="TreeGrafter"/>
</dbReference>
<evidence type="ECO:0000256" key="1">
    <source>
        <dbReference type="ARBA" id="ARBA00004123"/>
    </source>
</evidence>
<evidence type="ECO:0000256" key="2">
    <source>
        <dbReference type="ARBA" id="ARBA00022723"/>
    </source>
</evidence>
<keyword evidence="5" id="KW-0805">Transcription regulation</keyword>
<dbReference type="InterPro" id="IPR006456">
    <property type="entry name" value="ZF_HD_homeobox_Cys/His_dimer"/>
</dbReference>
<dbReference type="PANTHER" id="PTHR31948:SF72">
    <property type="entry name" value="ZINC-FINGER HOMEODOMAIN PROTEIN 10"/>
    <property type="match status" value="1"/>
</dbReference>
<evidence type="ECO:0000256" key="8">
    <source>
        <dbReference type="ARBA" id="ARBA00023163"/>
    </source>
</evidence>
<feature type="region of interest" description="Disordered" evidence="10">
    <location>
        <begin position="165"/>
        <end position="214"/>
    </location>
</feature>
<dbReference type="Gene3D" id="1.10.10.60">
    <property type="entry name" value="Homeodomain-like"/>
    <property type="match status" value="1"/>
</dbReference>
<accession>A0A7N0TR94</accession>
<dbReference type="GO" id="GO:0008270">
    <property type="term" value="F:zinc ion binding"/>
    <property type="evidence" value="ECO:0007669"/>
    <property type="project" value="UniProtKB-KW"/>
</dbReference>
<evidence type="ECO:0000256" key="9">
    <source>
        <dbReference type="ARBA" id="ARBA00023242"/>
    </source>
</evidence>
<dbReference type="AlphaFoldDB" id="A0A7N0TR94"/>
<dbReference type="EnsemblPlants" id="Kaladp0043s0139.1.v1.1">
    <property type="protein sequence ID" value="Kaladp0043s0139.1.v1.1.CDS.1"/>
    <property type="gene ID" value="Kaladp0043s0139.v1.1"/>
</dbReference>
<dbReference type="PROSITE" id="PS51523">
    <property type="entry name" value="ZF_HD_DIMER"/>
    <property type="match status" value="1"/>
</dbReference>
<sequence>MKPNQMLEIGPGPATNQQLVAQTVSYAYQPVSPPHAAEVTAEMIFKECLKNHAAGLGGHALDGCGEFMPAERVGPGLMKCEACGCHRNFHRQAMAAQSHHREPPRSVVGVTPPHFSFMPRRCSSSPSTSTSPHLSQPRQLNPPPQPPPMAVRYLHHHSFGAHMLMPLSTGKSASPPPSTARIKPSDHHQTRRQQNPNPSTRRKRFRSKFSSEQKHRMRRFAEGLNWKIRKHDDTLVARFCADVGVSRGVLKVWMHNNKHTAGQIVPDNPTGSSSGNNGEDEQLQLSNSEHRQQVDEGDDGLGLGVDHHQRHNHPLNTLD</sequence>
<protein>
    <recommendedName>
        <fullName evidence="11">ZF-HD dimerization-type domain-containing protein</fullName>
    </recommendedName>
</protein>
<dbReference type="PANTHER" id="PTHR31948">
    <property type="entry name" value="ZINC-FINGER HOMEODOMAIN PROTEIN 2"/>
    <property type="match status" value="1"/>
</dbReference>
<dbReference type="SUPFAM" id="SSF46689">
    <property type="entry name" value="Homeodomain-like"/>
    <property type="match status" value="1"/>
</dbReference>
<feature type="domain" description="ZF-HD dimerization-type" evidence="11">
    <location>
        <begin position="45"/>
        <end position="93"/>
    </location>
</feature>
<keyword evidence="3" id="KW-0863">Zinc-finger</keyword>
<feature type="compositionally biased region" description="Polar residues" evidence="10">
    <location>
        <begin position="269"/>
        <end position="287"/>
    </location>
</feature>
<keyword evidence="4" id="KW-0862">Zinc</keyword>
<dbReference type="Pfam" id="PF04770">
    <property type="entry name" value="ZF-HD_dimer"/>
    <property type="match status" value="1"/>
</dbReference>
<dbReference type="Proteomes" id="UP000594263">
    <property type="component" value="Unplaced"/>
</dbReference>
<dbReference type="FunFam" id="1.10.10.60:FF:000257">
    <property type="entry name" value="Zinc-finger homeodomain protein 2"/>
    <property type="match status" value="1"/>
</dbReference>
<name>A0A7N0TR94_KALFE</name>
<evidence type="ECO:0000256" key="3">
    <source>
        <dbReference type="ARBA" id="ARBA00022771"/>
    </source>
</evidence>
<evidence type="ECO:0000256" key="7">
    <source>
        <dbReference type="ARBA" id="ARBA00023155"/>
    </source>
</evidence>
<dbReference type="InterPro" id="IPR009057">
    <property type="entry name" value="Homeodomain-like_sf"/>
</dbReference>
<comment type="subcellular location">
    <subcellularLocation>
        <location evidence="1">Nucleus</location>
    </subcellularLocation>
</comment>
<feature type="region of interest" description="Disordered" evidence="10">
    <location>
        <begin position="260"/>
        <end position="319"/>
    </location>
</feature>
<dbReference type="NCBIfam" id="TIGR01565">
    <property type="entry name" value="homeo_ZF_HD"/>
    <property type="match status" value="1"/>
</dbReference>
<reference evidence="12" key="1">
    <citation type="submission" date="2021-01" db="UniProtKB">
        <authorList>
            <consortium name="EnsemblPlants"/>
        </authorList>
    </citation>
    <scope>IDENTIFICATION</scope>
</reference>